<accession>A0AAW0K1V7</accession>
<keyword evidence="6" id="KW-0496">Mitochondrion</keyword>
<dbReference type="InterPro" id="IPR011032">
    <property type="entry name" value="GroES-like_sf"/>
</dbReference>
<evidence type="ECO:0000256" key="4">
    <source>
        <dbReference type="ARBA" id="ARBA00022946"/>
    </source>
</evidence>
<dbReference type="GO" id="GO:0006631">
    <property type="term" value="P:fatty acid metabolic process"/>
    <property type="evidence" value="ECO:0007669"/>
    <property type="project" value="TreeGrafter"/>
</dbReference>
<keyword evidence="3" id="KW-0521">NADP</keyword>
<dbReference type="Gene3D" id="3.90.180.10">
    <property type="entry name" value="Medium-chain alcohol dehydrogenases, catalytic domain"/>
    <property type="match status" value="2"/>
</dbReference>
<evidence type="ECO:0000256" key="2">
    <source>
        <dbReference type="ARBA" id="ARBA00010371"/>
    </source>
</evidence>
<name>A0AAW0K1V7_QUESU</name>
<comment type="similarity">
    <text evidence="2">Belongs to the zinc-containing alcohol dehydrogenase family. Quinone oxidoreductase subfamily.</text>
</comment>
<evidence type="ECO:0000256" key="1">
    <source>
        <dbReference type="ARBA" id="ARBA00004173"/>
    </source>
</evidence>
<keyword evidence="5" id="KW-0560">Oxidoreductase</keyword>
<dbReference type="AlphaFoldDB" id="A0AAW0K1V7"/>
<evidence type="ECO:0000313" key="7">
    <source>
        <dbReference type="EMBL" id="KAK7832918.1"/>
    </source>
</evidence>
<dbReference type="InterPro" id="IPR036291">
    <property type="entry name" value="NAD(P)-bd_dom_sf"/>
</dbReference>
<gene>
    <name evidence="7" type="ORF">CFP56_026097</name>
</gene>
<proteinExistence type="inferred from homology"/>
<dbReference type="SUPFAM" id="SSF51735">
    <property type="entry name" value="NAD(P)-binding Rossmann-fold domains"/>
    <property type="match status" value="1"/>
</dbReference>
<sequence>MHSVYLVRPQLPAVGGFEGVGEVYSVGSAVKGLFPGDWVVLSPPLPSSGVYLVRPQLPAVGGFEGVGEVYSVGSAVKGLFPGDWSVLTSLVCIGDAIVQNGDLSIVGLCIIQLAQYRGINSINIIKGQIHSVSDIIIPFFEIFVTRHFDDREEGKDRTGTTITRFWLRKWVSSDKAIECGIMIDYLLYQAREGKLKYEHVLLFAGWNLVPFDNFRTALDKALGKLGSQPKGVLTF</sequence>
<protein>
    <submittedName>
        <fullName evidence="7">Enoyl-[acyl-carrier-protein] reductase</fullName>
    </submittedName>
</protein>
<evidence type="ECO:0000256" key="3">
    <source>
        <dbReference type="ARBA" id="ARBA00022857"/>
    </source>
</evidence>
<dbReference type="GO" id="GO:0005739">
    <property type="term" value="C:mitochondrion"/>
    <property type="evidence" value="ECO:0007669"/>
    <property type="project" value="UniProtKB-SubCell"/>
</dbReference>
<dbReference type="EMBL" id="PKMF04000416">
    <property type="protein sequence ID" value="KAK7832918.1"/>
    <property type="molecule type" value="Genomic_DNA"/>
</dbReference>
<keyword evidence="4" id="KW-0809">Transit peptide</keyword>
<dbReference type="InterPro" id="IPR051034">
    <property type="entry name" value="Mito_Enoyl-ACP_Reductase"/>
</dbReference>
<evidence type="ECO:0000313" key="8">
    <source>
        <dbReference type="Proteomes" id="UP000237347"/>
    </source>
</evidence>
<dbReference type="PANTHER" id="PTHR43981">
    <property type="entry name" value="ENOYL-[ACYL-CARRIER-PROTEIN] REDUCTASE, MITOCHONDRIAL"/>
    <property type="match status" value="1"/>
</dbReference>
<comment type="subcellular location">
    <subcellularLocation>
        <location evidence="1">Mitochondrion</location>
    </subcellularLocation>
</comment>
<organism evidence="7 8">
    <name type="scientific">Quercus suber</name>
    <name type="common">Cork oak</name>
    <dbReference type="NCBI Taxonomy" id="58331"/>
    <lineage>
        <taxon>Eukaryota</taxon>
        <taxon>Viridiplantae</taxon>
        <taxon>Streptophyta</taxon>
        <taxon>Embryophyta</taxon>
        <taxon>Tracheophyta</taxon>
        <taxon>Spermatophyta</taxon>
        <taxon>Magnoliopsida</taxon>
        <taxon>eudicotyledons</taxon>
        <taxon>Gunneridae</taxon>
        <taxon>Pentapetalae</taxon>
        <taxon>rosids</taxon>
        <taxon>fabids</taxon>
        <taxon>Fagales</taxon>
        <taxon>Fagaceae</taxon>
        <taxon>Quercus</taxon>
    </lineage>
</organism>
<comment type="caution">
    <text evidence="7">The sequence shown here is derived from an EMBL/GenBank/DDBJ whole genome shotgun (WGS) entry which is preliminary data.</text>
</comment>
<evidence type="ECO:0000256" key="5">
    <source>
        <dbReference type="ARBA" id="ARBA00023002"/>
    </source>
</evidence>
<reference evidence="7 8" key="1">
    <citation type="journal article" date="2018" name="Sci. Data">
        <title>The draft genome sequence of cork oak.</title>
        <authorList>
            <person name="Ramos A.M."/>
            <person name="Usie A."/>
            <person name="Barbosa P."/>
            <person name="Barros P.M."/>
            <person name="Capote T."/>
            <person name="Chaves I."/>
            <person name="Simoes F."/>
            <person name="Abreu I."/>
            <person name="Carrasquinho I."/>
            <person name="Faro C."/>
            <person name="Guimaraes J.B."/>
            <person name="Mendonca D."/>
            <person name="Nobrega F."/>
            <person name="Rodrigues L."/>
            <person name="Saibo N.J.M."/>
            <person name="Varela M.C."/>
            <person name="Egas C."/>
            <person name="Matos J."/>
            <person name="Miguel C.M."/>
            <person name="Oliveira M.M."/>
            <person name="Ricardo C.P."/>
            <person name="Goncalves S."/>
        </authorList>
    </citation>
    <scope>NUCLEOTIDE SEQUENCE [LARGE SCALE GENOMIC DNA]</scope>
    <source>
        <strain evidence="8">cv. HL8</strain>
    </source>
</reference>
<dbReference type="SUPFAM" id="SSF50129">
    <property type="entry name" value="GroES-like"/>
    <property type="match status" value="2"/>
</dbReference>
<keyword evidence="8" id="KW-1185">Reference proteome</keyword>
<dbReference type="PANTHER" id="PTHR43981:SF2">
    <property type="entry name" value="ENOYL-[ACYL-CARRIER-PROTEIN] REDUCTASE, MITOCHONDRIAL"/>
    <property type="match status" value="1"/>
</dbReference>
<evidence type="ECO:0000256" key="6">
    <source>
        <dbReference type="ARBA" id="ARBA00023128"/>
    </source>
</evidence>
<dbReference type="Proteomes" id="UP000237347">
    <property type="component" value="Unassembled WGS sequence"/>
</dbReference>
<dbReference type="GO" id="GO:0016491">
    <property type="term" value="F:oxidoreductase activity"/>
    <property type="evidence" value="ECO:0007669"/>
    <property type="project" value="UniProtKB-KW"/>
</dbReference>